<dbReference type="Gene3D" id="3.10.490.10">
    <property type="entry name" value="Gamma-glutamyl cyclotransferase-like"/>
    <property type="match status" value="1"/>
</dbReference>
<proteinExistence type="predicted"/>
<dbReference type="Pfam" id="PF06094">
    <property type="entry name" value="GGACT"/>
    <property type="match status" value="1"/>
</dbReference>
<evidence type="ECO:0000313" key="3">
    <source>
        <dbReference type="Proteomes" id="UP000005439"/>
    </source>
</evidence>
<dbReference type="InterPro" id="IPR036568">
    <property type="entry name" value="GGCT-like_sf"/>
</dbReference>
<evidence type="ECO:0000259" key="1">
    <source>
        <dbReference type="Pfam" id="PF06094"/>
    </source>
</evidence>
<reference evidence="3" key="1">
    <citation type="submission" date="2011-12" db="EMBL/GenBank/DDBJ databases">
        <title>The complete genome of chromosome of Sulfobacillus acidophilus DSM 10332.</title>
        <authorList>
            <person name="Lucas S."/>
            <person name="Han J."/>
            <person name="Lapidus A."/>
            <person name="Bruce D."/>
            <person name="Goodwin L."/>
            <person name="Pitluck S."/>
            <person name="Peters L."/>
            <person name="Kyrpides N."/>
            <person name="Mavromatis K."/>
            <person name="Ivanova N."/>
            <person name="Mikhailova N."/>
            <person name="Chertkov O."/>
            <person name="Saunders E."/>
            <person name="Detter J.C."/>
            <person name="Tapia R."/>
            <person name="Han C."/>
            <person name="Land M."/>
            <person name="Hauser L."/>
            <person name="Markowitz V."/>
            <person name="Cheng J.-F."/>
            <person name="Hugenholtz P."/>
            <person name="Woyke T."/>
            <person name="Wu D."/>
            <person name="Pukall R."/>
            <person name="Gehrich-Schroeter G."/>
            <person name="Schneider S."/>
            <person name="Klenk H.-P."/>
            <person name="Eisen J.A."/>
        </authorList>
    </citation>
    <scope>NUCLEOTIDE SEQUENCE [LARGE SCALE GENOMIC DNA]</scope>
    <source>
        <strain evidence="3">ATCC 700253 / DSM 10332 / NAL</strain>
    </source>
</reference>
<sequence>MVEEDSRLTTIPWLFVYGTLRRDNSHHHLLSPFSIEFVGVGMVYGETRIIDAYRHLFLNRCQVAGPVVWGEIYRLPPQLEARSALWAALDAWEEYDPRSPDQGPYRCEPIRVRLWDPESWITAWAYVTNYRRARPSIK</sequence>
<gene>
    <name evidence="2" type="ordered locus">Sulac_1020</name>
</gene>
<feature type="domain" description="Gamma-glutamylcyclotransferase AIG2-like" evidence="1">
    <location>
        <begin position="14"/>
        <end position="130"/>
    </location>
</feature>
<name>G8TTE0_SULAD</name>
<dbReference type="HOGENOM" id="CLU_1854189_0_0_9"/>
<keyword evidence="3" id="KW-1185">Reference proteome</keyword>
<dbReference type="InterPro" id="IPR009288">
    <property type="entry name" value="AIG2-like_dom"/>
</dbReference>
<evidence type="ECO:0000313" key="2">
    <source>
        <dbReference type="EMBL" id="AEW04520.1"/>
    </source>
</evidence>
<dbReference type="EMBL" id="CP003179">
    <property type="protein sequence ID" value="AEW04520.1"/>
    <property type="molecule type" value="Genomic_DNA"/>
</dbReference>
<reference evidence="2 3" key="2">
    <citation type="journal article" date="2012" name="Stand. Genomic Sci.">
        <title>Complete genome sequence of the moderately thermophilic mineral-sulfide-oxidizing firmicute Sulfobacillus acidophilus type strain (NAL(T)).</title>
        <authorList>
            <person name="Anderson I."/>
            <person name="Chertkov O."/>
            <person name="Chen A."/>
            <person name="Saunders E."/>
            <person name="Lapidus A."/>
            <person name="Nolan M."/>
            <person name="Lucas S."/>
            <person name="Hammon N."/>
            <person name="Deshpande S."/>
            <person name="Cheng J.F."/>
            <person name="Han C."/>
            <person name="Tapia R."/>
            <person name="Goodwin L.A."/>
            <person name="Pitluck S."/>
            <person name="Liolios K."/>
            <person name="Pagani I."/>
            <person name="Ivanova N."/>
            <person name="Mikhailova N."/>
            <person name="Pati A."/>
            <person name="Palaniappan K."/>
            <person name="Land M."/>
            <person name="Pan C."/>
            <person name="Rohde M."/>
            <person name="Pukall R."/>
            <person name="Goker M."/>
            <person name="Detter J.C."/>
            <person name="Woyke T."/>
            <person name="Bristow J."/>
            <person name="Eisen J.A."/>
            <person name="Markowitz V."/>
            <person name="Hugenholtz P."/>
            <person name="Kyrpides N.C."/>
            <person name="Klenk H.P."/>
            <person name="Mavromatis K."/>
        </authorList>
    </citation>
    <scope>NUCLEOTIDE SEQUENCE [LARGE SCALE GENOMIC DNA]</scope>
    <source>
        <strain evidence="3">ATCC 700253 / DSM 10332 / NAL</strain>
    </source>
</reference>
<dbReference type="STRING" id="679936.Sulac_1020"/>
<dbReference type="PATRIC" id="fig|679936.5.peg.1079"/>
<dbReference type="KEGG" id="sap:Sulac_1020"/>
<dbReference type="Proteomes" id="UP000005439">
    <property type="component" value="Chromosome"/>
</dbReference>
<dbReference type="AlphaFoldDB" id="G8TTE0"/>
<dbReference type="CDD" id="cd06661">
    <property type="entry name" value="GGCT_like"/>
    <property type="match status" value="1"/>
</dbReference>
<accession>G8TTE0</accession>
<dbReference type="SUPFAM" id="SSF110857">
    <property type="entry name" value="Gamma-glutamyl cyclotransferase-like"/>
    <property type="match status" value="1"/>
</dbReference>
<organism evidence="2 3">
    <name type="scientific">Sulfobacillus acidophilus (strain ATCC 700253 / DSM 10332 / NAL)</name>
    <dbReference type="NCBI Taxonomy" id="679936"/>
    <lineage>
        <taxon>Bacteria</taxon>
        <taxon>Bacillati</taxon>
        <taxon>Bacillota</taxon>
        <taxon>Clostridia</taxon>
        <taxon>Eubacteriales</taxon>
        <taxon>Clostridiales Family XVII. Incertae Sedis</taxon>
        <taxon>Sulfobacillus</taxon>
    </lineage>
</organism>
<protein>
    <submittedName>
        <fullName evidence="2">AIG2 family protein</fullName>
    </submittedName>
</protein>
<dbReference type="InterPro" id="IPR013024">
    <property type="entry name" value="GGCT-like"/>
</dbReference>